<protein>
    <recommendedName>
        <fullName evidence="3">Copia protein</fullName>
    </recommendedName>
</protein>
<sequence length="74" mass="8688">SAIKISHNAVQHSKTKHIEIHHHFIRDHIKRGDIDIIYIITQEQLADIFTKPLDEARFRELRHELNIIDSSNVA</sequence>
<dbReference type="CDD" id="cd09272">
    <property type="entry name" value="RNase_HI_RT_Ty1"/>
    <property type="match status" value="1"/>
</dbReference>
<evidence type="ECO:0000313" key="2">
    <source>
        <dbReference type="Proteomes" id="UP000015106"/>
    </source>
</evidence>
<dbReference type="EnsemblPlants" id="TuG1812G0200003263.01.T01">
    <property type="protein sequence ID" value="TuG1812G0200003263.01.T01.cds406080"/>
    <property type="gene ID" value="TuG1812G0200003263.01"/>
</dbReference>
<name>A0A8R7TI63_TRIUA</name>
<evidence type="ECO:0008006" key="3">
    <source>
        <dbReference type="Google" id="ProtNLM"/>
    </source>
</evidence>
<dbReference type="AlphaFoldDB" id="A0A8R7TI63"/>
<organism evidence="1 2">
    <name type="scientific">Triticum urartu</name>
    <name type="common">Red wild einkorn</name>
    <name type="synonym">Crithodium urartu</name>
    <dbReference type="NCBI Taxonomy" id="4572"/>
    <lineage>
        <taxon>Eukaryota</taxon>
        <taxon>Viridiplantae</taxon>
        <taxon>Streptophyta</taxon>
        <taxon>Embryophyta</taxon>
        <taxon>Tracheophyta</taxon>
        <taxon>Spermatophyta</taxon>
        <taxon>Magnoliopsida</taxon>
        <taxon>Liliopsida</taxon>
        <taxon>Poales</taxon>
        <taxon>Poaceae</taxon>
        <taxon>BOP clade</taxon>
        <taxon>Pooideae</taxon>
        <taxon>Triticodae</taxon>
        <taxon>Triticeae</taxon>
        <taxon>Triticinae</taxon>
        <taxon>Triticum</taxon>
    </lineage>
</organism>
<reference evidence="1" key="2">
    <citation type="submission" date="2018-03" db="EMBL/GenBank/DDBJ databases">
        <title>The Triticum urartu genome reveals the dynamic nature of wheat genome evolution.</title>
        <authorList>
            <person name="Ling H."/>
            <person name="Ma B."/>
            <person name="Shi X."/>
            <person name="Liu H."/>
            <person name="Dong L."/>
            <person name="Sun H."/>
            <person name="Cao Y."/>
            <person name="Gao Q."/>
            <person name="Zheng S."/>
            <person name="Li Y."/>
            <person name="Yu Y."/>
            <person name="Du H."/>
            <person name="Qi M."/>
            <person name="Li Y."/>
            <person name="Yu H."/>
            <person name="Cui Y."/>
            <person name="Wang N."/>
            <person name="Chen C."/>
            <person name="Wu H."/>
            <person name="Zhao Y."/>
            <person name="Zhang J."/>
            <person name="Li Y."/>
            <person name="Zhou W."/>
            <person name="Zhang B."/>
            <person name="Hu W."/>
            <person name="Eijk M."/>
            <person name="Tang J."/>
            <person name="Witsenboer H."/>
            <person name="Zhao S."/>
            <person name="Li Z."/>
            <person name="Zhang A."/>
            <person name="Wang D."/>
            <person name="Liang C."/>
        </authorList>
    </citation>
    <scope>NUCLEOTIDE SEQUENCE [LARGE SCALE GENOMIC DNA]</scope>
    <source>
        <strain evidence="1">cv. G1812</strain>
    </source>
</reference>
<dbReference type="Proteomes" id="UP000015106">
    <property type="component" value="Chromosome 2"/>
</dbReference>
<dbReference type="Gramene" id="TuG1812G0200003263.01.T01">
    <property type="protein sequence ID" value="TuG1812G0200003263.01.T01.cds406080"/>
    <property type="gene ID" value="TuG1812G0200003263.01"/>
</dbReference>
<reference evidence="2" key="1">
    <citation type="journal article" date="2013" name="Nature">
        <title>Draft genome of the wheat A-genome progenitor Triticum urartu.</title>
        <authorList>
            <person name="Ling H.Q."/>
            <person name="Zhao S."/>
            <person name="Liu D."/>
            <person name="Wang J."/>
            <person name="Sun H."/>
            <person name="Zhang C."/>
            <person name="Fan H."/>
            <person name="Li D."/>
            <person name="Dong L."/>
            <person name="Tao Y."/>
            <person name="Gao C."/>
            <person name="Wu H."/>
            <person name="Li Y."/>
            <person name="Cui Y."/>
            <person name="Guo X."/>
            <person name="Zheng S."/>
            <person name="Wang B."/>
            <person name="Yu K."/>
            <person name="Liang Q."/>
            <person name="Yang W."/>
            <person name="Lou X."/>
            <person name="Chen J."/>
            <person name="Feng M."/>
            <person name="Jian J."/>
            <person name="Zhang X."/>
            <person name="Luo G."/>
            <person name="Jiang Y."/>
            <person name="Liu J."/>
            <person name="Wang Z."/>
            <person name="Sha Y."/>
            <person name="Zhang B."/>
            <person name="Wu H."/>
            <person name="Tang D."/>
            <person name="Shen Q."/>
            <person name="Xue P."/>
            <person name="Zou S."/>
            <person name="Wang X."/>
            <person name="Liu X."/>
            <person name="Wang F."/>
            <person name="Yang Y."/>
            <person name="An X."/>
            <person name="Dong Z."/>
            <person name="Zhang K."/>
            <person name="Zhang X."/>
            <person name="Luo M.C."/>
            <person name="Dvorak J."/>
            <person name="Tong Y."/>
            <person name="Wang J."/>
            <person name="Yang H."/>
            <person name="Li Z."/>
            <person name="Wang D."/>
            <person name="Zhang A."/>
            <person name="Wang J."/>
        </authorList>
    </citation>
    <scope>NUCLEOTIDE SEQUENCE</scope>
    <source>
        <strain evidence="2">cv. G1812</strain>
    </source>
</reference>
<keyword evidence="2" id="KW-1185">Reference proteome</keyword>
<accession>A0A8R7TI63</accession>
<evidence type="ECO:0000313" key="1">
    <source>
        <dbReference type="EnsemblPlants" id="TuG1812G0200003263.01.T01.cds406080"/>
    </source>
</evidence>
<proteinExistence type="predicted"/>
<reference evidence="1" key="3">
    <citation type="submission" date="2022-06" db="UniProtKB">
        <authorList>
            <consortium name="EnsemblPlants"/>
        </authorList>
    </citation>
    <scope>IDENTIFICATION</scope>
</reference>